<keyword evidence="5 6" id="KW-0012">Acyltransferase</keyword>
<dbReference type="InterPro" id="IPR000089">
    <property type="entry name" value="Biotin_lipoyl"/>
</dbReference>
<dbReference type="PANTHER" id="PTHR43178:SF5">
    <property type="entry name" value="LIPOAMIDE ACYLTRANSFERASE COMPONENT OF BRANCHED-CHAIN ALPHA-KETO ACID DEHYDROGENASE COMPLEX, MITOCHONDRIAL"/>
    <property type="match status" value="1"/>
</dbReference>
<dbReference type="EC" id="2.3.1.-" evidence="6"/>
<feature type="compositionally biased region" description="Basic and acidic residues" evidence="7">
    <location>
        <begin position="123"/>
        <end position="137"/>
    </location>
</feature>
<evidence type="ECO:0000256" key="6">
    <source>
        <dbReference type="RuleBase" id="RU003423"/>
    </source>
</evidence>
<evidence type="ECO:0000256" key="1">
    <source>
        <dbReference type="ARBA" id="ARBA00001938"/>
    </source>
</evidence>
<dbReference type="InterPro" id="IPR001078">
    <property type="entry name" value="2-oxoacid_DH_actylTfrase"/>
</dbReference>
<dbReference type="InterPro" id="IPR023213">
    <property type="entry name" value="CAT-like_dom_sf"/>
</dbReference>
<dbReference type="Pfam" id="PF00364">
    <property type="entry name" value="Biotin_lipoyl"/>
    <property type="match status" value="1"/>
</dbReference>
<dbReference type="InterPro" id="IPR011053">
    <property type="entry name" value="Single_hybrid_motif"/>
</dbReference>
<feature type="compositionally biased region" description="Pro residues" evidence="7">
    <location>
        <begin position="172"/>
        <end position="185"/>
    </location>
</feature>
<comment type="cofactor">
    <cofactor evidence="1 6">
        <name>(R)-lipoate</name>
        <dbReference type="ChEBI" id="CHEBI:83088"/>
    </cofactor>
</comment>
<comment type="caution">
    <text evidence="10">The sequence shown here is derived from an EMBL/GenBank/DDBJ whole genome shotgun (WGS) entry which is preliminary data.</text>
</comment>
<dbReference type="CDD" id="cd06849">
    <property type="entry name" value="lipoyl_domain"/>
    <property type="match status" value="1"/>
</dbReference>
<feature type="domain" description="Lipoyl-binding" evidence="8">
    <location>
        <begin position="4"/>
        <end position="79"/>
    </location>
</feature>
<protein>
    <recommendedName>
        <fullName evidence="6">Dihydrolipoamide acetyltransferase component of pyruvate dehydrogenase complex</fullName>
        <ecNumber evidence="6">2.3.1.-</ecNumber>
    </recommendedName>
</protein>
<dbReference type="SUPFAM" id="SSF52777">
    <property type="entry name" value="CoA-dependent acyltransferases"/>
    <property type="match status" value="1"/>
</dbReference>
<evidence type="ECO:0000256" key="3">
    <source>
        <dbReference type="ARBA" id="ARBA00022679"/>
    </source>
</evidence>
<accession>A0ABW2S0P9</accession>
<dbReference type="PROSITE" id="PS51826">
    <property type="entry name" value="PSBD"/>
    <property type="match status" value="1"/>
</dbReference>
<evidence type="ECO:0000256" key="5">
    <source>
        <dbReference type="ARBA" id="ARBA00023315"/>
    </source>
</evidence>
<evidence type="ECO:0000313" key="11">
    <source>
        <dbReference type="Proteomes" id="UP001596484"/>
    </source>
</evidence>
<gene>
    <name evidence="10" type="ORF">ACFQS9_16965</name>
</gene>
<dbReference type="Pfam" id="PF00198">
    <property type="entry name" value="2-oxoacid_dh"/>
    <property type="match status" value="1"/>
</dbReference>
<sequence length="417" mass="43485">MHPANEFRLPDLGEGLTEAELVRWAVAVGDTVELDQVIAEVETAKALVELPSPFSGTVLALLAEAGTTVEVGAPLIRIGEPGAVDAPGSAAPAGPPEHPATLVGYGPTAEPESRRRRTPTDSADARSARPDAKPSARRLARELGIDLSGIQGTGSGGAVTAEDIRAHDVPRETPPPPGTALPPGTPSARETRTPIRGVRRQTADAVVRSAFTAPHVTEFVTVDVSASTDLIAHLRASPAFAGLDPTPLALVAKALLVALRGHPTLNSSWDDEHEEIVTKHYVNLGIATATPRGLLVPSVKDAHLMSLLELTRAIHELTTTARAGRCTPSDLSGGTITITNVGVFGVDTGTPILNPGEAAILCLGAIAPRPWVVEDRVAVRQVTTLGLSFDHRLVDGEQASRFLADIAATLTDPLTLL</sequence>
<dbReference type="Proteomes" id="UP001596484">
    <property type="component" value="Unassembled WGS sequence"/>
</dbReference>
<organism evidence="10 11">
    <name type="scientific">Rhodococcus daqingensis</name>
    <dbReference type="NCBI Taxonomy" id="2479363"/>
    <lineage>
        <taxon>Bacteria</taxon>
        <taxon>Bacillati</taxon>
        <taxon>Actinomycetota</taxon>
        <taxon>Actinomycetes</taxon>
        <taxon>Mycobacteriales</taxon>
        <taxon>Nocardiaceae</taxon>
        <taxon>Rhodococcus</taxon>
    </lineage>
</organism>
<proteinExistence type="inferred from homology"/>
<dbReference type="GO" id="GO:0016746">
    <property type="term" value="F:acyltransferase activity"/>
    <property type="evidence" value="ECO:0007669"/>
    <property type="project" value="UniProtKB-KW"/>
</dbReference>
<evidence type="ECO:0000256" key="7">
    <source>
        <dbReference type="SAM" id="MobiDB-lite"/>
    </source>
</evidence>
<evidence type="ECO:0000256" key="2">
    <source>
        <dbReference type="ARBA" id="ARBA00007317"/>
    </source>
</evidence>
<dbReference type="InterPro" id="IPR036625">
    <property type="entry name" value="E3-bd_dom_sf"/>
</dbReference>
<evidence type="ECO:0000313" key="10">
    <source>
        <dbReference type="EMBL" id="MFC7449590.1"/>
    </source>
</evidence>
<dbReference type="Gene3D" id="2.40.50.100">
    <property type="match status" value="1"/>
</dbReference>
<dbReference type="PROSITE" id="PS50968">
    <property type="entry name" value="BIOTINYL_LIPOYL"/>
    <property type="match status" value="1"/>
</dbReference>
<dbReference type="SUPFAM" id="SSF51230">
    <property type="entry name" value="Single hybrid motif"/>
    <property type="match status" value="1"/>
</dbReference>
<comment type="similarity">
    <text evidence="2 6">Belongs to the 2-oxoacid dehydrogenase family.</text>
</comment>
<feature type="region of interest" description="Disordered" evidence="7">
    <location>
        <begin position="168"/>
        <end position="191"/>
    </location>
</feature>
<dbReference type="InterPro" id="IPR050743">
    <property type="entry name" value="2-oxoacid_DH_E2_comp"/>
</dbReference>
<feature type="region of interest" description="Disordered" evidence="7">
    <location>
        <begin position="86"/>
        <end position="137"/>
    </location>
</feature>
<dbReference type="Gene3D" id="3.30.559.10">
    <property type="entry name" value="Chloramphenicol acetyltransferase-like domain"/>
    <property type="match status" value="1"/>
</dbReference>
<name>A0ABW2S0P9_9NOCA</name>
<keyword evidence="4 6" id="KW-0450">Lipoyl</keyword>
<evidence type="ECO:0000259" key="8">
    <source>
        <dbReference type="PROSITE" id="PS50968"/>
    </source>
</evidence>
<dbReference type="SUPFAM" id="SSF47005">
    <property type="entry name" value="Peripheral subunit-binding domain of 2-oxo acid dehydrogenase complex"/>
    <property type="match status" value="1"/>
</dbReference>
<evidence type="ECO:0000259" key="9">
    <source>
        <dbReference type="PROSITE" id="PS51826"/>
    </source>
</evidence>
<dbReference type="PANTHER" id="PTHR43178">
    <property type="entry name" value="DIHYDROLIPOAMIDE ACETYLTRANSFERASE COMPONENT OF PYRUVATE DEHYDROGENASE COMPLEX"/>
    <property type="match status" value="1"/>
</dbReference>
<keyword evidence="3 6" id="KW-0808">Transferase</keyword>
<evidence type="ECO:0000256" key="4">
    <source>
        <dbReference type="ARBA" id="ARBA00022823"/>
    </source>
</evidence>
<dbReference type="EMBL" id="JBHTCS010000018">
    <property type="protein sequence ID" value="MFC7449590.1"/>
    <property type="molecule type" value="Genomic_DNA"/>
</dbReference>
<dbReference type="Pfam" id="PF02817">
    <property type="entry name" value="E3_binding"/>
    <property type="match status" value="1"/>
</dbReference>
<dbReference type="RefSeq" id="WP_378406731.1">
    <property type="nucleotide sequence ID" value="NZ_JBHTCS010000018.1"/>
</dbReference>
<dbReference type="Gene3D" id="4.10.320.10">
    <property type="entry name" value="E3-binding domain"/>
    <property type="match status" value="1"/>
</dbReference>
<feature type="domain" description="Peripheral subunit-binding (PSBD)" evidence="9">
    <location>
        <begin position="131"/>
        <end position="168"/>
    </location>
</feature>
<keyword evidence="11" id="KW-1185">Reference proteome</keyword>
<dbReference type="InterPro" id="IPR004167">
    <property type="entry name" value="PSBD"/>
</dbReference>
<reference evidence="11" key="1">
    <citation type="journal article" date="2019" name="Int. J. Syst. Evol. Microbiol.">
        <title>The Global Catalogue of Microorganisms (GCM) 10K type strain sequencing project: providing services to taxonomists for standard genome sequencing and annotation.</title>
        <authorList>
            <consortium name="The Broad Institute Genomics Platform"/>
            <consortium name="The Broad Institute Genome Sequencing Center for Infectious Disease"/>
            <person name="Wu L."/>
            <person name="Ma J."/>
        </authorList>
    </citation>
    <scope>NUCLEOTIDE SEQUENCE [LARGE SCALE GENOMIC DNA]</scope>
    <source>
        <strain evidence="11">ICMP 19430</strain>
    </source>
</reference>